<feature type="region of interest" description="Disordered" evidence="3">
    <location>
        <begin position="1"/>
        <end position="23"/>
    </location>
</feature>
<gene>
    <name evidence="5" type="ORF">NC653_009552</name>
</gene>
<feature type="coiled-coil region" evidence="2">
    <location>
        <begin position="257"/>
        <end position="284"/>
    </location>
</feature>
<dbReference type="InterPro" id="IPR001789">
    <property type="entry name" value="Sig_transdc_resp-reg_receiver"/>
</dbReference>
<sequence length="470" mass="52975">MADEYNTQSDQEMLDPSSIADEDNTQTGQEIQNLVMKLDEHYANLEQKRQVFENSIGSEIEVLNKDQNEARKLRHSLLYGSDDTSSNLEAASQNIANVKQWLNENTLDSEDEEEQGNNFSVLIVDDDRTIRETNRRFMALAGTQKQLRMEFQEAKNGKEAVYLHLAGASFDLILMDNQMPIMTGIQATQLLRKMGVKSRIVGVTSEPDRQAFIDAGLNNCIQKPLNPGKVIEFLANQEATKTLIPPSMADEDNTQIDREIQNLVNKLNERVAKLDQKRKVLENAKGSEIKALKKDRDEAWKLKSSLLNESGDTRQEIAIVNNWLDQKTLLSGEEQDGGYNFSVLIVDDDLTVRDTNRGLMMSVETQQQLTMEFQEARNGKEAVYLHLAGASYDLILMENHMPIMNGIQATQRLRKMGVKSQIVGVSSESDQQAFIDAGLDNCIQKPLDIAKITTFLSDPSKRKRNDTSQA</sequence>
<dbReference type="GO" id="GO:0000160">
    <property type="term" value="P:phosphorelay signal transduction system"/>
    <property type="evidence" value="ECO:0007669"/>
    <property type="project" value="InterPro"/>
</dbReference>
<keyword evidence="1" id="KW-0597">Phosphoprotein</keyword>
<evidence type="ECO:0000256" key="1">
    <source>
        <dbReference type="PROSITE-ProRule" id="PRU00169"/>
    </source>
</evidence>
<evidence type="ECO:0000256" key="3">
    <source>
        <dbReference type="SAM" id="MobiDB-lite"/>
    </source>
</evidence>
<feature type="compositionally biased region" description="Polar residues" evidence="3">
    <location>
        <begin position="1"/>
        <end position="11"/>
    </location>
</feature>
<dbReference type="InterPro" id="IPR052048">
    <property type="entry name" value="ST_Response_Regulator"/>
</dbReference>
<dbReference type="SMART" id="SM00448">
    <property type="entry name" value="REC"/>
    <property type="match status" value="2"/>
</dbReference>
<dbReference type="PANTHER" id="PTHR43228">
    <property type="entry name" value="TWO-COMPONENT RESPONSE REGULATOR"/>
    <property type="match status" value="1"/>
</dbReference>
<proteinExistence type="predicted"/>
<feature type="domain" description="Response regulatory" evidence="4">
    <location>
        <begin position="120"/>
        <end position="238"/>
    </location>
</feature>
<evidence type="ECO:0000259" key="4">
    <source>
        <dbReference type="PROSITE" id="PS50110"/>
    </source>
</evidence>
<organism evidence="5 6">
    <name type="scientific">Populus alba x Populus x berolinensis</name>
    <dbReference type="NCBI Taxonomy" id="444605"/>
    <lineage>
        <taxon>Eukaryota</taxon>
        <taxon>Viridiplantae</taxon>
        <taxon>Streptophyta</taxon>
        <taxon>Embryophyta</taxon>
        <taxon>Tracheophyta</taxon>
        <taxon>Spermatophyta</taxon>
        <taxon>Magnoliopsida</taxon>
        <taxon>eudicotyledons</taxon>
        <taxon>Gunneridae</taxon>
        <taxon>Pentapetalae</taxon>
        <taxon>rosids</taxon>
        <taxon>fabids</taxon>
        <taxon>Malpighiales</taxon>
        <taxon>Salicaceae</taxon>
        <taxon>Saliceae</taxon>
        <taxon>Populus</taxon>
    </lineage>
</organism>
<keyword evidence="2" id="KW-0175">Coiled coil</keyword>
<feature type="modified residue" description="4-aspartylphosphate" evidence="1">
    <location>
        <position position="176"/>
    </location>
</feature>
<dbReference type="SUPFAM" id="SSF52172">
    <property type="entry name" value="CheY-like"/>
    <property type="match status" value="2"/>
</dbReference>
<reference evidence="5" key="1">
    <citation type="journal article" date="2023" name="Mol. Ecol. Resour.">
        <title>Chromosome-level genome assembly of a triploid poplar Populus alba 'Berolinensis'.</title>
        <authorList>
            <person name="Chen S."/>
            <person name="Yu Y."/>
            <person name="Wang X."/>
            <person name="Wang S."/>
            <person name="Zhang T."/>
            <person name="Zhou Y."/>
            <person name="He R."/>
            <person name="Meng N."/>
            <person name="Wang Y."/>
            <person name="Liu W."/>
            <person name="Liu Z."/>
            <person name="Liu J."/>
            <person name="Guo Q."/>
            <person name="Huang H."/>
            <person name="Sederoff R.R."/>
            <person name="Wang G."/>
            <person name="Qu G."/>
            <person name="Chen S."/>
        </authorList>
    </citation>
    <scope>NUCLEOTIDE SEQUENCE</scope>
    <source>
        <strain evidence="5">SC-2020</strain>
    </source>
</reference>
<name>A0AAD6WAI9_9ROSI</name>
<dbReference type="PROSITE" id="PS50110">
    <property type="entry name" value="RESPONSE_REGULATORY"/>
    <property type="match status" value="2"/>
</dbReference>
<feature type="coiled-coil region" evidence="2">
    <location>
        <begin position="28"/>
        <end position="55"/>
    </location>
</feature>
<dbReference type="Pfam" id="PF00072">
    <property type="entry name" value="Response_reg"/>
    <property type="match status" value="2"/>
</dbReference>
<comment type="caution">
    <text evidence="5">The sequence shown here is derived from an EMBL/GenBank/DDBJ whole genome shotgun (WGS) entry which is preliminary data.</text>
</comment>
<comment type="caution">
    <text evidence="1">Lacks conserved residue(s) required for the propagation of feature annotation.</text>
</comment>
<dbReference type="PANTHER" id="PTHR43228:SF19">
    <property type="entry name" value="RESPONSE REGULATOR RECEIVER DOMAIN PROTEIN"/>
    <property type="match status" value="1"/>
</dbReference>
<dbReference type="AlphaFoldDB" id="A0AAD6WAI9"/>
<dbReference type="CDD" id="cd17546">
    <property type="entry name" value="REC_hyHK_CKI1_RcsC-like"/>
    <property type="match status" value="2"/>
</dbReference>
<keyword evidence="6" id="KW-1185">Reference proteome</keyword>
<dbReference type="Proteomes" id="UP001164929">
    <property type="component" value="Chromosome 3"/>
</dbReference>
<evidence type="ECO:0000256" key="2">
    <source>
        <dbReference type="SAM" id="Coils"/>
    </source>
</evidence>
<feature type="domain" description="Response regulatory" evidence="4">
    <location>
        <begin position="342"/>
        <end position="460"/>
    </location>
</feature>
<dbReference type="InterPro" id="IPR011006">
    <property type="entry name" value="CheY-like_superfamily"/>
</dbReference>
<accession>A0AAD6WAI9</accession>
<protein>
    <recommendedName>
        <fullName evidence="4">Response regulatory domain-containing protein</fullName>
    </recommendedName>
</protein>
<evidence type="ECO:0000313" key="5">
    <source>
        <dbReference type="EMBL" id="KAJ7004746.1"/>
    </source>
</evidence>
<evidence type="ECO:0000313" key="6">
    <source>
        <dbReference type="Proteomes" id="UP001164929"/>
    </source>
</evidence>
<dbReference type="Gene3D" id="3.40.50.2300">
    <property type="match status" value="2"/>
</dbReference>
<dbReference type="EMBL" id="JAQIZT010000003">
    <property type="protein sequence ID" value="KAJ7004746.1"/>
    <property type="molecule type" value="Genomic_DNA"/>
</dbReference>